<feature type="domain" description="HTH crp-type" evidence="5">
    <location>
        <begin position="137"/>
        <end position="207"/>
    </location>
</feature>
<dbReference type="GO" id="GO:0003700">
    <property type="term" value="F:DNA-binding transcription factor activity"/>
    <property type="evidence" value="ECO:0007669"/>
    <property type="project" value="TreeGrafter"/>
</dbReference>
<dbReference type="InterPro" id="IPR018490">
    <property type="entry name" value="cNMP-bd_dom_sf"/>
</dbReference>
<dbReference type="InterPro" id="IPR018488">
    <property type="entry name" value="cNMP-bd_CS"/>
</dbReference>
<reference evidence="6 7" key="1">
    <citation type="submission" date="2020-08" db="EMBL/GenBank/DDBJ databases">
        <title>Sequencing the genomes of 1000 actinobacteria strains.</title>
        <authorList>
            <person name="Klenk H.-P."/>
        </authorList>
    </citation>
    <scope>NUCLEOTIDE SEQUENCE [LARGE SCALE GENOMIC DNA]</scope>
    <source>
        <strain evidence="6 7">DSM 45823</strain>
    </source>
</reference>
<dbReference type="EMBL" id="JACJII010000001">
    <property type="protein sequence ID" value="MBA9002909.1"/>
    <property type="molecule type" value="Genomic_DNA"/>
</dbReference>
<dbReference type="CDD" id="cd00038">
    <property type="entry name" value="CAP_ED"/>
    <property type="match status" value="1"/>
</dbReference>
<dbReference type="GO" id="GO:0003677">
    <property type="term" value="F:DNA binding"/>
    <property type="evidence" value="ECO:0007669"/>
    <property type="project" value="UniProtKB-KW"/>
</dbReference>
<dbReference type="PROSITE" id="PS00889">
    <property type="entry name" value="CNMP_BINDING_2"/>
    <property type="match status" value="1"/>
</dbReference>
<dbReference type="AlphaFoldDB" id="A0A7W3R7U8"/>
<dbReference type="Pfam" id="PF00027">
    <property type="entry name" value="cNMP_binding"/>
    <property type="match status" value="1"/>
</dbReference>
<dbReference type="Proteomes" id="UP000539313">
    <property type="component" value="Unassembled WGS sequence"/>
</dbReference>
<dbReference type="Pfam" id="PF13545">
    <property type="entry name" value="HTH_Crp_2"/>
    <property type="match status" value="1"/>
</dbReference>
<dbReference type="InterPro" id="IPR012318">
    <property type="entry name" value="HTH_CRP"/>
</dbReference>
<keyword evidence="3" id="KW-0804">Transcription</keyword>
<evidence type="ECO:0000313" key="6">
    <source>
        <dbReference type="EMBL" id="MBA9002909.1"/>
    </source>
</evidence>
<evidence type="ECO:0000256" key="1">
    <source>
        <dbReference type="ARBA" id="ARBA00023015"/>
    </source>
</evidence>
<dbReference type="PROSITE" id="PS50042">
    <property type="entry name" value="CNMP_BINDING_3"/>
    <property type="match status" value="1"/>
</dbReference>
<protein>
    <submittedName>
        <fullName evidence="6">CRP-like cAMP-binding protein</fullName>
    </submittedName>
</protein>
<dbReference type="SUPFAM" id="SSF46785">
    <property type="entry name" value="Winged helix' DNA-binding domain"/>
    <property type="match status" value="1"/>
</dbReference>
<organism evidence="6 7">
    <name type="scientific">Thermomonospora cellulosilytica</name>
    <dbReference type="NCBI Taxonomy" id="1411118"/>
    <lineage>
        <taxon>Bacteria</taxon>
        <taxon>Bacillati</taxon>
        <taxon>Actinomycetota</taxon>
        <taxon>Actinomycetes</taxon>
        <taxon>Streptosporangiales</taxon>
        <taxon>Thermomonosporaceae</taxon>
        <taxon>Thermomonospora</taxon>
    </lineage>
</organism>
<dbReference type="InterPro" id="IPR000595">
    <property type="entry name" value="cNMP-bd_dom"/>
</dbReference>
<dbReference type="InterPro" id="IPR050397">
    <property type="entry name" value="Env_Response_Regulators"/>
</dbReference>
<dbReference type="Gene3D" id="2.60.120.10">
    <property type="entry name" value="Jelly Rolls"/>
    <property type="match status" value="1"/>
</dbReference>
<dbReference type="SMART" id="SM00100">
    <property type="entry name" value="cNMP"/>
    <property type="match status" value="1"/>
</dbReference>
<dbReference type="GO" id="GO:0005829">
    <property type="term" value="C:cytosol"/>
    <property type="evidence" value="ECO:0007669"/>
    <property type="project" value="TreeGrafter"/>
</dbReference>
<gene>
    <name evidence="6" type="ORF">HNR21_001791</name>
</gene>
<dbReference type="InterPro" id="IPR014710">
    <property type="entry name" value="RmlC-like_jellyroll"/>
</dbReference>
<dbReference type="PANTHER" id="PTHR24567">
    <property type="entry name" value="CRP FAMILY TRANSCRIPTIONAL REGULATORY PROTEIN"/>
    <property type="match status" value="1"/>
</dbReference>
<evidence type="ECO:0000256" key="3">
    <source>
        <dbReference type="ARBA" id="ARBA00023163"/>
    </source>
</evidence>
<keyword evidence="1" id="KW-0805">Transcription regulation</keyword>
<dbReference type="InterPro" id="IPR036390">
    <property type="entry name" value="WH_DNA-bd_sf"/>
</dbReference>
<proteinExistence type="predicted"/>
<sequence>MRGLAAELPTGVWDEFCRLGIAQNADPGRILLRQGETADHVVVLLSGRVKITLVDRDGRAIVLAVRGPGEVLGEIAMLDGATRSASVTAIDPCRVRVVPVPVFLQTLRLLNVEDVLVRHTLRRLRESEQLRLELTTLPARQRVHRALVRLAVPAVAGAGPVDIGLTQAEFGEAVGLKRSSVASMLAEFRDAGLISTRRGRIVVVDMPRLCALSVE</sequence>
<comment type="caution">
    <text evidence="6">The sequence shown here is derived from an EMBL/GenBank/DDBJ whole genome shotgun (WGS) entry which is preliminary data.</text>
</comment>
<evidence type="ECO:0000259" key="5">
    <source>
        <dbReference type="PROSITE" id="PS51063"/>
    </source>
</evidence>
<dbReference type="RefSeq" id="WP_220500096.1">
    <property type="nucleotide sequence ID" value="NZ_JACJII010000001.1"/>
</dbReference>
<dbReference type="PANTHER" id="PTHR24567:SF74">
    <property type="entry name" value="HTH-TYPE TRANSCRIPTIONAL REGULATOR ARCR"/>
    <property type="match status" value="1"/>
</dbReference>
<evidence type="ECO:0000259" key="4">
    <source>
        <dbReference type="PROSITE" id="PS50042"/>
    </source>
</evidence>
<keyword evidence="7" id="KW-1185">Reference proteome</keyword>
<keyword evidence="2" id="KW-0238">DNA-binding</keyword>
<evidence type="ECO:0000313" key="7">
    <source>
        <dbReference type="Proteomes" id="UP000539313"/>
    </source>
</evidence>
<name>A0A7W3R7U8_9ACTN</name>
<dbReference type="SUPFAM" id="SSF51206">
    <property type="entry name" value="cAMP-binding domain-like"/>
    <property type="match status" value="1"/>
</dbReference>
<dbReference type="SMART" id="SM00419">
    <property type="entry name" value="HTH_CRP"/>
    <property type="match status" value="1"/>
</dbReference>
<accession>A0A7W3R7U8</accession>
<dbReference type="PROSITE" id="PS51063">
    <property type="entry name" value="HTH_CRP_2"/>
    <property type="match status" value="1"/>
</dbReference>
<evidence type="ECO:0000256" key="2">
    <source>
        <dbReference type="ARBA" id="ARBA00023125"/>
    </source>
</evidence>
<feature type="domain" description="Cyclic nucleotide-binding" evidence="4">
    <location>
        <begin position="1"/>
        <end position="107"/>
    </location>
</feature>